<reference evidence="1 2" key="1">
    <citation type="submission" date="2017-11" db="EMBL/GenBank/DDBJ databases">
        <title>Genomic Encyclopedia of Archaeal and Bacterial Type Strains, Phase II (KMG-II): From Individual Species to Whole Genera.</title>
        <authorList>
            <person name="Goeker M."/>
        </authorList>
    </citation>
    <scope>NUCLEOTIDE SEQUENCE [LARGE SCALE GENOMIC DNA]</scope>
    <source>
        <strain evidence="1 2">DSM 22413</strain>
    </source>
</reference>
<dbReference type="Proteomes" id="UP000231586">
    <property type="component" value="Unassembled WGS sequence"/>
</dbReference>
<gene>
    <name evidence="1" type="ORF">CLV34_2127</name>
</gene>
<proteinExistence type="predicted"/>
<evidence type="ECO:0000313" key="1">
    <source>
        <dbReference type="EMBL" id="PJI93552.1"/>
    </source>
</evidence>
<sequence length="79" mass="8261">MGLDIDPTPGDPVLVLAGGRDYLDVASAIDDAASSLDRLSVDGTAAEASRSGVDFGWGQDFEPYNAVGDKHHFYYPAGS</sequence>
<accession>A0A2M8WRJ4</accession>
<keyword evidence="2" id="KW-1185">Reference proteome</keyword>
<dbReference type="RefSeq" id="WP_157803796.1">
    <property type="nucleotide sequence ID" value="NZ_PGTZ01000008.1"/>
</dbReference>
<dbReference type="EMBL" id="PGTZ01000008">
    <property type="protein sequence ID" value="PJI93552.1"/>
    <property type="molecule type" value="Genomic_DNA"/>
</dbReference>
<evidence type="ECO:0000313" key="2">
    <source>
        <dbReference type="Proteomes" id="UP000231586"/>
    </source>
</evidence>
<comment type="caution">
    <text evidence="1">The sequence shown here is derived from an EMBL/GenBank/DDBJ whole genome shotgun (WGS) entry which is preliminary data.</text>
</comment>
<dbReference type="AlphaFoldDB" id="A0A2M8WRJ4"/>
<name>A0A2M8WRJ4_9MICO</name>
<protein>
    <submittedName>
        <fullName evidence="1">Uncharacterized protein</fullName>
    </submittedName>
</protein>
<organism evidence="1 2">
    <name type="scientific">Luteimicrobium subarcticum</name>
    <dbReference type="NCBI Taxonomy" id="620910"/>
    <lineage>
        <taxon>Bacteria</taxon>
        <taxon>Bacillati</taxon>
        <taxon>Actinomycetota</taxon>
        <taxon>Actinomycetes</taxon>
        <taxon>Micrococcales</taxon>
        <taxon>Luteimicrobium</taxon>
    </lineage>
</organism>